<dbReference type="SUPFAM" id="SSF48452">
    <property type="entry name" value="TPR-like"/>
    <property type="match status" value="1"/>
</dbReference>
<feature type="transmembrane region" description="Helical" evidence="2">
    <location>
        <begin position="255"/>
        <end position="278"/>
    </location>
</feature>
<keyword evidence="1" id="KW-0175">Coiled coil</keyword>
<dbReference type="Proteomes" id="UP000036951">
    <property type="component" value="Unassembled WGS sequence"/>
</dbReference>
<dbReference type="AlphaFoldDB" id="A0A8E1UQM4"/>
<dbReference type="EMBL" id="LFQU01000047">
    <property type="protein sequence ID" value="KOO66114.1"/>
    <property type="molecule type" value="Genomic_DNA"/>
</dbReference>
<gene>
    <name evidence="3" type="ORF">ACU52_13945</name>
</gene>
<evidence type="ECO:0000256" key="1">
    <source>
        <dbReference type="SAM" id="Coils"/>
    </source>
</evidence>
<reference evidence="3 4" key="1">
    <citation type="submission" date="2015-06" db="EMBL/GenBank/DDBJ databases">
        <title>Prevotella sp. 109, sp. nov., a novel member of the family Prevotellaceae isolated from human faeces.</title>
        <authorList>
            <person name="Shkoporov A.N."/>
            <person name="Chaplin A.V."/>
            <person name="Kafarskaia L.I."/>
            <person name="Efimov B.A."/>
        </authorList>
    </citation>
    <scope>NUCLEOTIDE SEQUENCE [LARGE SCALE GENOMIC DNA]</scope>
    <source>
        <strain evidence="3 4">109</strain>
    </source>
</reference>
<proteinExistence type="predicted"/>
<dbReference type="InterPro" id="IPR011990">
    <property type="entry name" value="TPR-like_helical_dom_sf"/>
</dbReference>
<evidence type="ECO:0008006" key="5">
    <source>
        <dbReference type="Google" id="ProtNLM"/>
    </source>
</evidence>
<sequence length="473" mass="54897">MALQYFNKAAEQADTTSADCDYRLLCRIHGQAANLFLKQEIPYYALKEFAIAERYAMTAGDTLSALVFHEQRANAYYLLNMPDSVKAVRERVAALYSQYGYSAHAALAVGALVHQMLRCENYSAAKEYMDIYDRYVFAGGKDKMAEEGRDVYYSYKGGYYLGINKTDSAEYFFRKGLSCSSSFSNTESACRGLAALYKQLNQADSLVKYTEMARVANDSAYASMTTEKLLHMKALYDYGQQQRIASDERERADNALLAIVLIVASFVVILLVFFVFYYRKLLFKEKENERMQKEWHEMELENRKHRENIRMLKQTKEDLNVLLRQYEGEIEQLVKEKTAAVEDLQRKISEYDKNSQERYRKKKNVELYNSSIVIRFHYFAEKVMASPAFDDWKELYKFVSKELPELAEYKDTLKNGEYEICVLVRLGFAPSEIGILTGRKLSDIANIRKRLLLKLSNREGSAKDFDVYMKEEF</sequence>
<accession>A0A8E1UQM4</accession>
<feature type="coiled-coil region" evidence="1">
    <location>
        <begin position="288"/>
        <end position="354"/>
    </location>
</feature>
<keyword evidence="2" id="KW-1133">Transmembrane helix</keyword>
<evidence type="ECO:0000256" key="2">
    <source>
        <dbReference type="SAM" id="Phobius"/>
    </source>
</evidence>
<organism evidence="3 4">
    <name type="scientific">Xylanibacter rarus</name>
    <dbReference type="NCBI Taxonomy" id="1676614"/>
    <lineage>
        <taxon>Bacteria</taxon>
        <taxon>Pseudomonadati</taxon>
        <taxon>Bacteroidota</taxon>
        <taxon>Bacteroidia</taxon>
        <taxon>Bacteroidales</taxon>
        <taxon>Prevotellaceae</taxon>
        <taxon>Xylanibacter</taxon>
    </lineage>
</organism>
<name>A0A8E1UQM4_9BACT</name>
<keyword evidence="4" id="KW-1185">Reference proteome</keyword>
<comment type="caution">
    <text evidence="3">The sequence shown here is derived from an EMBL/GenBank/DDBJ whole genome shotgun (WGS) entry which is preliminary data.</text>
</comment>
<evidence type="ECO:0000313" key="3">
    <source>
        <dbReference type="EMBL" id="KOO66114.1"/>
    </source>
</evidence>
<evidence type="ECO:0000313" key="4">
    <source>
        <dbReference type="Proteomes" id="UP000036951"/>
    </source>
</evidence>
<protein>
    <recommendedName>
        <fullName evidence="5">Tetratricopeptide repeat protein</fullName>
    </recommendedName>
</protein>
<keyword evidence="2" id="KW-0472">Membrane</keyword>
<keyword evidence="2" id="KW-0812">Transmembrane</keyword>